<gene>
    <name evidence="1" type="ORF">ACN38_g11358</name>
</gene>
<evidence type="ECO:0000313" key="2">
    <source>
        <dbReference type="Proteomes" id="UP000037696"/>
    </source>
</evidence>
<accession>A0A0M8NUZ8</accession>
<keyword evidence="2" id="KW-1185">Reference proteome</keyword>
<dbReference type="OrthoDB" id="4312532at2759"/>
<dbReference type="EMBL" id="LHQQ01000290">
    <property type="protein sequence ID" value="KOS37837.1"/>
    <property type="molecule type" value="Genomic_DNA"/>
</dbReference>
<name>A0A0M8NUZ8_9EURO</name>
<comment type="caution">
    <text evidence="1">The sequence shown here is derived from an EMBL/GenBank/DDBJ whole genome shotgun (WGS) entry which is preliminary data.</text>
</comment>
<dbReference type="Proteomes" id="UP000037696">
    <property type="component" value="Unassembled WGS sequence"/>
</dbReference>
<proteinExistence type="predicted"/>
<protein>
    <submittedName>
        <fullName evidence="1">Uncharacterized protein</fullName>
    </submittedName>
</protein>
<dbReference type="STRING" id="229535.A0A0M8NUZ8"/>
<reference evidence="1 2" key="1">
    <citation type="submission" date="2015-08" db="EMBL/GenBank/DDBJ databases">
        <title>Genome sequencing of Penicillium nordicum.</title>
        <authorList>
            <person name="Nguyen H.D."/>
            <person name="Seifert K.A."/>
        </authorList>
    </citation>
    <scope>NUCLEOTIDE SEQUENCE [LARGE SCALE GENOMIC DNA]</scope>
    <source>
        <strain evidence="1 2">DAOMC 185683</strain>
    </source>
</reference>
<dbReference type="AlphaFoldDB" id="A0A0M8NUZ8"/>
<organism evidence="1 2">
    <name type="scientific">Penicillium nordicum</name>
    <dbReference type="NCBI Taxonomy" id="229535"/>
    <lineage>
        <taxon>Eukaryota</taxon>
        <taxon>Fungi</taxon>
        <taxon>Dikarya</taxon>
        <taxon>Ascomycota</taxon>
        <taxon>Pezizomycotina</taxon>
        <taxon>Eurotiomycetes</taxon>
        <taxon>Eurotiomycetidae</taxon>
        <taxon>Eurotiales</taxon>
        <taxon>Aspergillaceae</taxon>
        <taxon>Penicillium</taxon>
    </lineage>
</organism>
<sequence>MRLALGPGAPDDRNWAGFIDAMNTTGDQGDYLPVIGNFSLHKVEPRLKHKEDFDTWYHSVVNILRGRGLHRLINTALEKPMRNSPNAEAWMNMSMQVSVSAWLEYCIDPEVVRKITSGGEETTFADDFMHQCKLHMRGEGHGALSAAIIKFINTKRTEFTTTSEFINVVQQRYKKANDLKAGFAPYVPMVILVSQLQEIPELRTSIEIRNHEMENIKDPVKQISSMDFLKFCVDMYDKIRQCGIDGWN</sequence>
<evidence type="ECO:0000313" key="1">
    <source>
        <dbReference type="EMBL" id="KOS37837.1"/>
    </source>
</evidence>